<dbReference type="HOGENOM" id="CLU_2127912_0_0_2"/>
<keyword evidence="2" id="KW-1185">Reference proteome</keyword>
<sequence>MRKKSTAGDSPPSSFERTTIFFTDEQDMAFLKDDAIFSDTFNSRRKAVDELAKRYKQRAIPVIREIIDACSTLKGQEDNDVFIRYCQMFIEELLESSKTASRRNNNSNSKSTD</sequence>
<dbReference type="KEGG" id="nga:Ngar_c09860"/>
<dbReference type="AlphaFoldDB" id="K0IGH0"/>
<protein>
    <submittedName>
        <fullName evidence="1">Uncharacterized protein</fullName>
    </submittedName>
</protein>
<accession>K0IGH0</accession>
<dbReference type="EMBL" id="CP002408">
    <property type="protein sequence ID" value="AFU57928.1"/>
    <property type="molecule type" value="Genomic_DNA"/>
</dbReference>
<reference evidence="1 2" key="1">
    <citation type="journal article" date="2012" name="Environ. Microbiol.">
        <title>The genome of the ammonia-oxidizing Candidatus Nitrososphaera gargensis: insights into metabolic versatility and environmental adaptations.</title>
        <authorList>
            <person name="Spang A."/>
            <person name="Poehlein A."/>
            <person name="Offre P."/>
            <person name="Zumbragel S."/>
            <person name="Haider S."/>
            <person name="Rychlik N."/>
            <person name="Nowka B."/>
            <person name="Schmeisser C."/>
            <person name="Lebedeva E.V."/>
            <person name="Rattei T."/>
            <person name="Bohm C."/>
            <person name="Schmid M."/>
            <person name="Galushko A."/>
            <person name="Hatzenpichler R."/>
            <person name="Weinmaier T."/>
            <person name="Daniel R."/>
            <person name="Schleper C."/>
            <person name="Spieck E."/>
            <person name="Streit W."/>
            <person name="Wagner M."/>
        </authorList>
    </citation>
    <scope>NUCLEOTIDE SEQUENCE [LARGE SCALE GENOMIC DNA]</scope>
    <source>
        <strain evidence="2">Ga9.2</strain>
    </source>
</reference>
<gene>
    <name evidence="1" type="ordered locus">Ngar_c09860</name>
</gene>
<proteinExistence type="predicted"/>
<dbReference type="BioCyc" id="CNIT1237085:G1324-984-MONOMER"/>
<dbReference type="Proteomes" id="UP000008037">
    <property type="component" value="Chromosome"/>
</dbReference>
<name>K0IGH0_NITGG</name>
<dbReference type="InParanoid" id="K0IGH0"/>
<dbReference type="RefSeq" id="WP_015018470.1">
    <property type="nucleotide sequence ID" value="NC_018719.1"/>
</dbReference>
<evidence type="ECO:0000313" key="2">
    <source>
        <dbReference type="Proteomes" id="UP000008037"/>
    </source>
</evidence>
<dbReference type="GeneID" id="13795381"/>
<organism evidence="1 2">
    <name type="scientific">Nitrososphaera gargensis (strain Ga9.2)</name>
    <dbReference type="NCBI Taxonomy" id="1237085"/>
    <lineage>
        <taxon>Archaea</taxon>
        <taxon>Nitrososphaerota</taxon>
        <taxon>Nitrososphaeria</taxon>
        <taxon>Nitrososphaerales</taxon>
        <taxon>Nitrososphaeraceae</taxon>
        <taxon>Nitrososphaera</taxon>
    </lineage>
</organism>
<evidence type="ECO:0000313" key="1">
    <source>
        <dbReference type="EMBL" id="AFU57928.1"/>
    </source>
</evidence>